<organism evidence="2 3">
    <name type="scientific">Botryobasidium botryosum (strain FD-172 SS1)</name>
    <dbReference type="NCBI Taxonomy" id="930990"/>
    <lineage>
        <taxon>Eukaryota</taxon>
        <taxon>Fungi</taxon>
        <taxon>Dikarya</taxon>
        <taxon>Basidiomycota</taxon>
        <taxon>Agaricomycotina</taxon>
        <taxon>Agaricomycetes</taxon>
        <taxon>Cantharellales</taxon>
        <taxon>Botryobasidiaceae</taxon>
        <taxon>Botryobasidium</taxon>
    </lineage>
</organism>
<dbReference type="AlphaFoldDB" id="A0A067MT39"/>
<evidence type="ECO:0000313" key="3">
    <source>
        <dbReference type="Proteomes" id="UP000027195"/>
    </source>
</evidence>
<reference evidence="3" key="1">
    <citation type="journal article" date="2014" name="Proc. Natl. Acad. Sci. U.S.A.">
        <title>Extensive sampling of basidiomycete genomes demonstrates inadequacy of the white-rot/brown-rot paradigm for wood decay fungi.</title>
        <authorList>
            <person name="Riley R."/>
            <person name="Salamov A.A."/>
            <person name="Brown D.W."/>
            <person name="Nagy L.G."/>
            <person name="Floudas D."/>
            <person name="Held B.W."/>
            <person name="Levasseur A."/>
            <person name="Lombard V."/>
            <person name="Morin E."/>
            <person name="Otillar R."/>
            <person name="Lindquist E.A."/>
            <person name="Sun H."/>
            <person name="LaButti K.M."/>
            <person name="Schmutz J."/>
            <person name="Jabbour D."/>
            <person name="Luo H."/>
            <person name="Baker S.E."/>
            <person name="Pisabarro A.G."/>
            <person name="Walton J.D."/>
            <person name="Blanchette R.A."/>
            <person name="Henrissat B."/>
            <person name="Martin F."/>
            <person name="Cullen D."/>
            <person name="Hibbett D.S."/>
            <person name="Grigoriev I.V."/>
        </authorList>
    </citation>
    <scope>NUCLEOTIDE SEQUENCE [LARGE SCALE GENOMIC DNA]</scope>
    <source>
        <strain evidence="3">FD-172 SS1</strain>
    </source>
</reference>
<evidence type="ECO:0000256" key="1">
    <source>
        <dbReference type="SAM" id="Phobius"/>
    </source>
</evidence>
<keyword evidence="1" id="KW-1133">Transmembrane helix</keyword>
<feature type="transmembrane region" description="Helical" evidence="1">
    <location>
        <begin position="57"/>
        <end position="83"/>
    </location>
</feature>
<proteinExistence type="predicted"/>
<accession>A0A067MT39</accession>
<protein>
    <submittedName>
        <fullName evidence="2">Uncharacterized protein</fullName>
    </submittedName>
</protein>
<dbReference type="InParanoid" id="A0A067MT39"/>
<dbReference type="Proteomes" id="UP000027195">
    <property type="component" value="Unassembled WGS sequence"/>
</dbReference>
<sequence length="222" mass="22567">MAASKMACAGWMARGTTMAESLNMMGLTEVGSDVVGVSRAMGGMAMAEDLNGRGLTIVWKVVGVVALGAVRGVVGMAGVGLVVGDLMMAGYGKECRTTRIVGVVGVAGDMIVAVGMDAGDLGVQHLLAMAEDVVMVVVVEGVADGGAPAADARAKDAEVAVGGNIEATRYAEVMNAVAGDMVVKDGLVLGAVEMMQRWELCLLFGLLLLAAFVTNSNGRLLM</sequence>
<keyword evidence="1" id="KW-0812">Transmembrane</keyword>
<name>A0A067MT39_BOTB1</name>
<evidence type="ECO:0000313" key="2">
    <source>
        <dbReference type="EMBL" id="KDQ15037.1"/>
    </source>
</evidence>
<gene>
    <name evidence="2" type="ORF">BOTBODRAFT_44276</name>
</gene>
<dbReference type="EMBL" id="KL198034">
    <property type="protein sequence ID" value="KDQ15037.1"/>
    <property type="molecule type" value="Genomic_DNA"/>
</dbReference>
<feature type="transmembrane region" description="Helical" evidence="1">
    <location>
        <begin position="200"/>
        <end position="218"/>
    </location>
</feature>
<keyword evidence="3" id="KW-1185">Reference proteome</keyword>
<dbReference type="HOGENOM" id="CLU_1245164_0_0_1"/>
<keyword evidence="1" id="KW-0472">Membrane</keyword>